<reference evidence="1" key="1">
    <citation type="journal article" date="2021" name="PLoS Biol.">
        <title>Systematic exploration of Escherichia coli phage-host interactions with the BASEL phage collection.</title>
        <authorList>
            <person name="Maffei E."/>
            <person name="Shaidullina A."/>
            <person name="Burkolter M."/>
            <person name="Heyer Y."/>
            <person name="Estermann F."/>
            <person name="Druelle V."/>
            <person name="Sauer P."/>
            <person name="Willi L."/>
            <person name="Michaelis S."/>
            <person name="Hilbi H."/>
            <person name="Thaler D.S."/>
            <person name="Harms A."/>
        </authorList>
    </citation>
    <scope>NUCLEOTIDE SEQUENCE</scope>
    <source>
        <strain evidence="1">Bas03</strain>
    </source>
</reference>
<sequence>MADYGAIIDVNGNPFITPASTPFCLYGKYTYQSSGNSAAHSVTQYIPIDSSYPVCAFLKTSNTEQGTAVIAYAIRSGANAGTLYVNGTNYSGQSFTLTVYVFAIFPQTLPAWGMAIWDANGKLVLTNESRVLSDLETVPGSGYTLDYTYNGSYAVSPRALGAVNVYQVQNGQQIIRSATAGVSCRFDGSRTRINAVPLINGSAASGGTSNGGLVTAINTAAYD</sequence>
<proteinExistence type="predicted"/>
<protein>
    <submittedName>
        <fullName evidence="1">Uncharacterized protein</fullName>
    </submittedName>
</protein>
<name>A0AAE7VVM4_9CAUD</name>
<keyword evidence="2" id="KW-1185">Reference proteome</keyword>
<accession>A0AAE7VVM4</accession>
<organism evidence="1 2">
    <name type="scientific">Escherichia phage JulesPiccard</name>
    <dbReference type="NCBI Taxonomy" id="2851956"/>
    <lineage>
        <taxon>Viruses</taxon>
        <taxon>Duplodnaviria</taxon>
        <taxon>Heunggongvirae</taxon>
        <taxon>Uroviricota</taxon>
        <taxon>Caudoviricetes</taxon>
        <taxon>Drexlerviridae</taxon>
        <taxon>Braunvirinae</taxon>
        <taxon>Julespiccardvirus</taxon>
        <taxon>Julespiccardvirus julespiccard</taxon>
    </lineage>
</organism>
<dbReference type="EMBL" id="MZ501087">
    <property type="protein sequence ID" value="QXV81857.1"/>
    <property type="molecule type" value="Genomic_DNA"/>
</dbReference>
<evidence type="ECO:0000313" key="2">
    <source>
        <dbReference type="Proteomes" id="UP000828115"/>
    </source>
</evidence>
<evidence type="ECO:0000313" key="1">
    <source>
        <dbReference type="EMBL" id="QXV81857.1"/>
    </source>
</evidence>
<gene>
    <name evidence="1" type="ORF">bas03_0030</name>
</gene>
<dbReference type="Proteomes" id="UP000828115">
    <property type="component" value="Segment"/>
</dbReference>